<dbReference type="FunFam" id="2.60.40.770:FF:000001">
    <property type="entry name" value="NPC intracellular cholesterol transporter 2"/>
    <property type="match status" value="1"/>
</dbReference>
<evidence type="ECO:0000256" key="3">
    <source>
        <dbReference type="ARBA" id="ARBA00022525"/>
    </source>
</evidence>
<dbReference type="AlphaFoldDB" id="A0AAD7YD22"/>
<dbReference type="SMART" id="SM00737">
    <property type="entry name" value="ML"/>
    <property type="match status" value="1"/>
</dbReference>
<dbReference type="InterPro" id="IPR003172">
    <property type="entry name" value="ML_dom"/>
</dbReference>
<reference evidence="6" key="1">
    <citation type="submission" date="2023-03" db="EMBL/GenBank/DDBJ databases">
        <title>Chromosome-level genomes of two armyworms, Mythimna separata and Mythimna loreyi, provide insights into the biosynthesis and reception of sex pheromones.</title>
        <authorList>
            <person name="Zhao H."/>
        </authorList>
    </citation>
    <scope>NUCLEOTIDE SEQUENCE</scope>
    <source>
        <strain evidence="6">BeijingLab</strain>
        <tissue evidence="6">Pupa</tissue>
    </source>
</reference>
<feature type="domain" description="MD-2-related lipid-recognition" evidence="5">
    <location>
        <begin position="22"/>
        <end position="149"/>
    </location>
</feature>
<gene>
    <name evidence="6" type="ORF">PYW07_008430</name>
</gene>
<comment type="caution">
    <text evidence="6">The sequence shown here is derived from an EMBL/GenBank/DDBJ whole genome shotgun (WGS) entry which is preliminary data.</text>
</comment>
<evidence type="ECO:0000259" key="5">
    <source>
        <dbReference type="SMART" id="SM00737"/>
    </source>
</evidence>
<evidence type="ECO:0000313" key="7">
    <source>
        <dbReference type="Proteomes" id="UP001231518"/>
    </source>
</evidence>
<comment type="subcellular location">
    <subcellularLocation>
        <location evidence="1">Secreted</location>
    </subcellularLocation>
</comment>
<organism evidence="6 7">
    <name type="scientific">Mythimna separata</name>
    <name type="common">Oriental armyworm</name>
    <name type="synonym">Pseudaletia separata</name>
    <dbReference type="NCBI Taxonomy" id="271217"/>
    <lineage>
        <taxon>Eukaryota</taxon>
        <taxon>Metazoa</taxon>
        <taxon>Ecdysozoa</taxon>
        <taxon>Arthropoda</taxon>
        <taxon>Hexapoda</taxon>
        <taxon>Insecta</taxon>
        <taxon>Pterygota</taxon>
        <taxon>Neoptera</taxon>
        <taxon>Endopterygota</taxon>
        <taxon>Lepidoptera</taxon>
        <taxon>Glossata</taxon>
        <taxon>Ditrysia</taxon>
        <taxon>Noctuoidea</taxon>
        <taxon>Noctuidae</taxon>
        <taxon>Noctuinae</taxon>
        <taxon>Hadenini</taxon>
        <taxon>Mythimna</taxon>
    </lineage>
</organism>
<dbReference type="Pfam" id="PF02221">
    <property type="entry name" value="E1_DerP2_DerF2"/>
    <property type="match status" value="1"/>
</dbReference>
<dbReference type="Proteomes" id="UP001231518">
    <property type="component" value="Chromosome 21"/>
</dbReference>
<dbReference type="EMBL" id="JARGEI010000022">
    <property type="protein sequence ID" value="KAJ8711188.1"/>
    <property type="molecule type" value="Genomic_DNA"/>
</dbReference>
<keyword evidence="4" id="KW-0732">Signal</keyword>
<feature type="chain" id="PRO_5042045448" description="MD-2-related lipid-recognition domain-containing protein" evidence="4">
    <location>
        <begin position="18"/>
        <end position="171"/>
    </location>
</feature>
<protein>
    <recommendedName>
        <fullName evidence="5">MD-2-related lipid-recognition domain-containing protein</fullName>
    </recommendedName>
</protein>
<dbReference type="InterPro" id="IPR014756">
    <property type="entry name" value="Ig_E-set"/>
</dbReference>
<dbReference type="GO" id="GO:0005576">
    <property type="term" value="C:extracellular region"/>
    <property type="evidence" value="ECO:0007669"/>
    <property type="project" value="UniProtKB-SubCell"/>
</dbReference>
<evidence type="ECO:0000256" key="2">
    <source>
        <dbReference type="ARBA" id="ARBA00006370"/>
    </source>
</evidence>
<proteinExistence type="inferred from homology"/>
<sequence>MLRAVVLLCAILALTEGRTTQFSQCTGSFSGLLPINAYLAGCDLPPCVLPQGQDALVNIVFRAPHNILSMRTVAMAYLSFIPIPYDLGEKAITCNYLANTYCPLVRDEVVMYTLNMPIEEFMPVGTQLPVEFRVMDDNNRAIMCIRAVVRVAPPVATHQGTLAAGNATMTV</sequence>
<accession>A0AAD7YD22</accession>
<evidence type="ECO:0000313" key="6">
    <source>
        <dbReference type="EMBL" id="KAJ8711188.1"/>
    </source>
</evidence>
<keyword evidence="7" id="KW-1185">Reference proteome</keyword>
<evidence type="ECO:0000256" key="4">
    <source>
        <dbReference type="SAM" id="SignalP"/>
    </source>
</evidence>
<name>A0AAD7YD22_MYTSE</name>
<evidence type="ECO:0000256" key="1">
    <source>
        <dbReference type="ARBA" id="ARBA00004613"/>
    </source>
</evidence>
<keyword evidence="3" id="KW-0964">Secreted</keyword>
<dbReference type="SUPFAM" id="SSF81296">
    <property type="entry name" value="E set domains"/>
    <property type="match status" value="1"/>
</dbReference>
<comment type="similarity">
    <text evidence="2">Belongs to the NPC2 family.</text>
</comment>
<feature type="signal peptide" evidence="4">
    <location>
        <begin position="1"/>
        <end position="17"/>
    </location>
</feature>
<dbReference type="Gene3D" id="2.60.40.770">
    <property type="match status" value="1"/>
</dbReference>